<dbReference type="InterPro" id="IPR029016">
    <property type="entry name" value="GAF-like_dom_sf"/>
</dbReference>
<gene>
    <name evidence="4" type="ORF">SAMN04489716_8340</name>
</gene>
<dbReference type="GO" id="GO:0016791">
    <property type="term" value="F:phosphatase activity"/>
    <property type="evidence" value="ECO:0007669"/>
    <property type="project" value="TreeGrafter"/>
</dbReference>
<dbReference type="Proteomes" id="UP000198688">
    <property type="component" value="Chromosome I"/>
</dbReference>
<organism evidence="4 5">
    <name type="scientific">Actinoplanes derwentensis</name>
    <dbReference type="NCBI Taxonomy" id="113562"/>
    <lineage>
        <taxon>Bacteria</taxon>
        <taxon>Bacillati</taxon>
        <taxon>Actinomycetota</taxon>
        <taxon>Actinomycetes</taxon>
        <taxon>Micromonosporales</taxon>
        <taxon>Micromonosporaceae</taxon>
        <taxon>Actinoplanes</taxon>
    </lineage>
</organism>
<dbReference type="SMART" id="SM00331">
    <property type="entry name" value="PP2C_SIG"/>
    <property type="match status" value="1"/>
</dbReference>
<evidence type="ECO:0000259" key="2">
    <source>
        <dbReference type="SMART" id="SM00065"/>
    </source>
</evidence>
<dbReference type="InterPro" id="IPR001932">
    <property type="entry name" value="PPM-type_phosphatase-like_dom"/>
</dbReference>
<dbReference type="PANTHER" id="PTHR43156">
    <property type="entry name" value="STAGE II SPORULATION PROTEIN E-RELATED"/>
    <property type="match status" value="1"/>
</dbReference>
<evidence type="ECO:0000313" key="5">
    <source>
        <dbReference type="Proteomes" id="UP000198688"/>
    </source>
</evidence>
<evidence type="ECO:0000313" key="4">
    <source>
        <dbReference type="EMBL" id="SDT78360.1"/>
    </source>
</evidence>
<dbReference type="Pfam" id="PF01590">
    <property type="entry name" value="GAF"/>
    <property type="match status" value="1"/>
</dbReference>
<dbReference type="SUPFAM" id="SSF81606">
    <property type="entry name" value="PP2C-like"/>
    <property type="match status" value="1"/>
</dbReference>
<name>A0A1H2D6J1_9ACTN</name>
<dbReference type="RefSeq" id="WP_172890713.1">
    <property type="nucleotide sequence ID" value="NZ_BOMJ01000117.1"/>
</dbReference>
<dbReference type="AlphaFoldDB" id="A0A1H2D6J1"/>
<evidence type="ECO:0000259" key="3">
    <source>
        <dbReference type="SMART" id="SM00331"/>
    </source>
</evidence>
<dbReference type="PANTHER" id="PTHR43156:SF2">
    <property type="entry name" value="STAGE II SPORULATION PROTEIN E"/>
    <property type="match status" value="1"/>
</dbReference>
<proteinExistence type="predicted"/>
<dbReference type="EMBL" id="LT629758">
    <property type="protein sequence ID" value="SDT78360.1"/>
    <property type="molecule type" value="Genomic_DNA"/>
</dbReference>
<keyword evidence="1" id="KW-0378">Hydrolase</keyword>
<reference evidence="4 5" key="1">
    <citation type="submission" date="2016-10" db="EMBL/GenBank/DDBJ databases">
        <authorList>
            <person name="de Groot N.N."/>
        </authorList>
    </citation>
    <scope>NUCLEOTIDE SEQUENCE [LARGE SCALE GENOMIC DNA]</scope>
    <source>
        <strain evidence="4 5">DSM 43941</strain>
    </source>
</reference>
<keyword evidence="5" id="KW-1185">Reference proteome</keyword>
<feature type="domain" description="PPM-type phosphatase" evidence="3">
    <location>
        <begin position="690"/>
        <end position="905"/>
    </location>
</feature>
<accession>A0A1H2D6J1</accession>
<feature type="domain" description="GAF" evidence="2">
    <location>
        <begin position="534"/>
        <end position="672"/>
    </location>
</feature>
<dbReference type="InterPro" id="IPR036457">
    <property type="entry name" value="PPM-type-like_dom_sf"/>
</dbReference>
<feature type="domain" description="GAF" evidence="2">
    <location>
        <begin position="35"/>
        <end position="182"/>
    </location>
</feature>
<dbReference type="SUPFAM" id="SSF55781">
    <property type="entry name" value="GAF domain-like"/>
    <property type="match status" value="3"/>
</dbReference>
<feature type="domain" description="GAF" evidence="2">
    <location>
        <begin position="194"/>
        <end position="350"/>
    </location>
</feature>
<dbReference type="Gene3D" id="3.30.450.40">
    <property type="match status" value="3"/>
</dbReference>
<dbReference type="InterPro" id="IPR003018">
    <property type="entry name" value="GAF"/>
</dbReference>
<protein>
    <submittedName>
        <fullName evidence="4">Serine phosphatase RsbU, regulator of sigma subunit</fullName>
    </submittedName>
</protein>
<dbReference type="STRING" id="113562.SAMN04489716_8340"/>
<dbReference type="Pfam" id="PF13185">
    <property type="entry name" value="GAF_2"/>
    <property type="match status" value="1"/>
</dbReference>
<dbReference type="Gene3D" id="3.60.40.10">
    <property type="entry name" value="PPM-type phosphatase domain"/>
    <property type="match status" value="1"/>
</dbReference>
<dbReference type="InterPro" id="IPR052016">
    <property type="entry name" value="Bact_Sigma-Reg"/>
</dbReference>
<dbReference type="SMART" id="SM00065">
    <property type="entry name" value="GAF"/>
    <property type="match status" value="3"/>
</dbReference>
<evidence type="ECO:0000256" key="1">
    <source>
        <dbReference type="ARBA" id="ARBA00022801"/>
    </source>
</evidence>
<sequence length="1024" mass="108591">MSGNLSSVVPVATDDAESLHQRLDMLRAACSAALSVDELIVIAVSQAKAATQSAGGVLFLLDGDELTVAAGAGYPPELLAEWSRFPVSANTPASDAARKRRAQWVSQPTEKARRYPELAAERTEYLALAALPIMSGQSMLGVLGISFRESREFSPIERLFLLLLAEQVGITLDRIRAADRNDGVIDAALVADPVRRRTVSEVLTVIDAARDAIDRSIALAQTFCGAGSAQLSLIGDDQMVAGGSGAAPSVGSVSPADESLCTVTMSLRAPLVVVDALSDDRLTSFPPVRAGDVRAYLGVPVTVGGVLVGTFCVYDRIPRPWSERQQQLLTDLASAIGTELTLRSIIARDAGLLDAAEAHVHLLESLTAAEGVRQAASVLLAAVSDMDGVAGAAVVVKDEQTNVRYEQVHCSEPNAAAALAMLAERGPAPDSVTVRSLALSDVIDLLLGDAASLLELNASQAVKAVMPGRVMSGSLVVALTGQADAEQMRRDLVDLAHFGGAVLDRAATYERHQLATSRAAFLTAALAQMEASLDVDETLQRMARIAVPALAEGCLVYLAESGGFRLAAASHLDARVEKRIRPELGNDPVFVRLMESALAGSATTRDQLPAWLGAERLRSTPLWARGKLIGAIILLEAAPDGLPRLADETLLADLSAHAAITIDNALLYTKRTAEVAALQHRLLPPRLPFLPEFDLAAFYEAGDRSLDVGGDFYDVIAVGEDRLVLVIGDVCGRGADAAAITGLARAVLRTVVQDGASPARALERLNDAMRSAGDLGELCTALVAQIDGRGDASSLRMAAGGHPLPLLRRAGVTREIGRYGPMLGMLEAPVFREVEVQLSCDDVVLLYTDGVTEARRGSEFFGSRLVTAVTEAGRWAEQTIAHTVQAVEEFRNEASDDVAMLALRPKGRSVARIEVPDVRDPSSRTTVSSLLRQSLPGSALTRRLTRSVSAALARVQLSVTGPVHVEVLRVPGAWRVKFSRPAPRDRPDRRRSAMTAAAAVPGSVYRVRHGLQILESVEVAAHDE</sequence>
<dbReference type="Pfam" id="PF07228">
    <property type="entry name" value="SpoIIE"/>
    <property type="match status" value="1"/>
</dbReference>